<protein>
    <recommendedName>
        <fullName evidence="4">PH domain-containing protein</fullName>
    </recommendedName>
</protein>
<feature type="region of interest" description="Disordered" evidence="3">
    <location>
        <begin position="331"/>
        <end position="406"/>
    </location>
</feature>
<feature type="compositionally biased region" description="Pro residues" evidence="3">
    <location>
        <begin position="1775"/>
        <end position="1795"/>
    </location>
</feature>
<reference evidence="5" key="1">
    <citation type="submission" date="2021-01" db="EMBL/GenBank/DDBJ databases">
        <authorList>
            <person name="Kaushik A."/>
        </authorList>
    </citation>
    <scope>NUCLEOTIDE SEQUENCE</scope>
    <source>
        <strain evidence="5">Type strain: AG8-Rh-89/</strain>
    </source>
</reference>
<feature type="region of interest" description="Disordered" evidence="3">
    <location>
        <begin position="854"/>
        <end position="873"/>
    </location>
</feature>
<feature type="compositionally biased region" description="Low complexity" evidence="3">
    <location>
        <begin position="49"/>
        <end position="65"/>
    </location>
</feature>
<feature type="compositionally biased region" description="Polar residues" evidence="3">
    <location>
        <begin position="1070"/>
        <end position="1086"/>
    </location>
</feature>
<evidence type="ECO:0000313" key="6">
    <source>
        <dbReference type="Proteomes" id="UP000663850"/>
    </source>
</evidence>
<feature type="compositionally biased region" description="Basic and acidic residues" evidence="3">
    <location>
        <begin position="995"/>
        <end position="1009"/>
    </location>
</feature>
<dbReference type="PANTHER" id="PTHR36100">
    <property type="entry name" value="BUD SITE SELECTION PROTEIN 4"/>
    <property type="match status" value="1"/>
</dbReference>
<name>A0A8H3GM59_9AGAM</name>
<feature type="compositionally biased region" description="Basic and acidic residues" evidence="3">
    <location>
        <begin position="533"/>
        <end position="547"/>
    </location>
</feature>
<feature type="region of interest" description="Disordered" evidence="3">
    <location>
        <begin position="1065"/>
        <end position="1204"/>
    </location>
</feature>
<evidence type="ECO:0000256" key="2">
    <source>
        <dbReference type="ARBA" id="ARBA00023306"/>
    </source>
</evidence>
<dbReference type="InterPro" id="IPR011993">
    <property type="entry name" value="PH-like_dom_sf"/>
</dbReference>
<feature type="compositionally biased region" description="Acidic residues" evidence="3">
    <location>
        <begin position="333"/>
        <end position="349"/>
    </location>
</feature>
<feature type="compositionally biased region" description="Low complexity" evidence="3">
    <location>
        <begin position="1221"/>
        <end position="1237"/>
    </location>
</feature>
<feature type="compositionally biased region" description="Basic and acidic residues" evidence="3">
    <location>
        <begin position="606"/>
        <end position="625"/>
    </location>
</feature>
<feature type="compositionally biased region" description="Low complexity" evidence="3">
    <location>
        <begin position="449"/>
        <end position="467"/>
    </location>
</feature>
<feature type="compositionally biased region" description="Low complexity" evidence="3">
    <location>
        <begin position="1747"/>
        <end position="1774"/>
    </location>
</feature>
<feature type="compositionally biased region" description="Basic and acidic residues" evidence="3">
    <location>
        <begin position="918"/>
        <end position="928"/>
    </location>
</feature>
<feature type="region of interest" description="Disordered" evidence="3">
    <location>
        <begin position="1257"/>
        <end position="1280"/>
    </location>
</feature>
<proteinExistence type="predicted"/>
<dbReference type="Proteomes" id="UP000663850">
    <property type="component" value="Unassembled WGS sequence"/>
</dbReference>
<dbReference type="PROSITE" id="PS50003">
    <property type="entry name" value="PH_DOMAIN"/>
    <property type="match status" value="1"/>
</dbReference>
<feature type="compositionally biased region" description="Basic and acidic residues" evidence="3">
    <location>
        <begin position="381"/>
        <end position="402"/>
    </location>
</feature>
<gene>
    <name evidence="5" type="ORF">RDB_LOCUS48035</name>
</gene>
<feature type="compositionally biased region" description="Polar residues" evidence="3">
    <location>
        <begin position="1011"/>
        <end position="1029"/>
    </location>
</feature>
<evidence type="ECO:0000313" key="5">
    <source>
        <dbReference type="EMBL" id="CAE6457593.1"/>
    </source>
</evidence>
<dbReference type="InterPro" id="IPR001849">
    <property type="entry name" value="PH_domain"/>
</dbReference>
<feature type="region of interest" description="Disordered" evidence="3">
    <location>
        <begin position="1221"/>
        <end position="1240"/>
    </location>
</feature>
<feature type="region of interest" description="Disordered" evidence="3">
    <location>
        <begin position="1"/>
        <end position="311"/>
    </location>
</feature>
<feature type="region of interest" description="Disordered" evidence="3">
    <location>
        <begin position="1747"/>
        <end position="1874"/>
    </location>
</feature>
<comment type="caution">
    <text evidence="5">The sequence shown here is derived from an EMBL/GenBank/DDBJ whole genome shotgun (WGS) entry which is preliminary data.</text>
</comment>
<feature type="compositionally biased region" description="Polar residues" evidence="3">
    <location>
        <begin position="629"/>
        <end position="643"/>
    </location>
</feature>
<feature type="compositionally biased region" description="Acidic residues" evidence="3">
    <location>
        <begin position="862"/>
        <end position="871"/>
    </location>
</feature>
<dbReference type="SUPFAM" id="SSF50729">
    <property type="entry name" value="PH domain-like"/>
    <property type="match status" value="1"/>
</dbReference>
<dbReference type="GO" id="GO:0005525">
    <property type="term" value="F:GTP binding"/>
    <property type="evidence" value="ECO:0007669"/>
    <property type="project" value="TreeGrafter"/>
</dbReference>
<feature type="compositionally biased region" description="Low complexity" evidence="3">
    <location>
        <begin position="212"/>
        <end position="236"/>
    </location>
</feature>
<feature type="domain" description="PH" evidence="4">
    <location>
        <begin position="1611"/>
        <end position="1725"/>
    </location>
</feature>
<feature type="compositionally biased region" description="Polar residues" evidence="3">
    <location>
        <begin position="1800"/>
        <end position="1810"/>
    </location>
</feature>
<dbReference type="PANTHER" id="PTHR36100:SF1">
    <property type="entry name" value="BUD SITE SELECTION PROTEIN 4"/>
    <property type="match status" value="1"/>
</dbReference>
<feature type="compositionally biased region" description="Polar residues" evidence="3">
    <location>
        <begin position="1"/>
        <end position="12"/>
    </location>
</feature>
<accession>A0A8H3GM59</accession>
<keyword evidence="2" id="KW-0131">Cell cycle</keyword>
<feature type="compositionally biased region" description="Pro residues" evidence="3">
    <location>
        <begin position="100"/>
        <end position="111"/>
    </location>
</feature>
<organism evidence="5 6">
    <name type="scientific">Rhizoctonia solani</name>
    <dbReference type="NCBI Taxonomy" id="456999"/>
    <lineage>
        <taxon>Eukaryota</taxon>
        <taxon>Fungi</taxon>
        <taxon>Dikarya</taxon>
        <taxon>Basidiomycota</taxon>
        <taxon>Agaricomycotina</taxon>
        <taxon>Agaricomycetes</taxon>
        <taxon>Cantharellales</taxon>
        <taxon>Ceratobasidiaceae</taxon>
        <taxon>Rhizoctonia</taxon>
    </lineage>
</organism>
<feature type="compositionally biased region" description="Pro residues" evidence="3">
    <location>
        <begin position="1851"/>
        <end position="1867"/>
    </location>
</feature>
<feature type="compositionally biased region" description="Low complexity" evidence="3">
    <location>
        <begin position="144"/>
        <end position="153"/>
    </location>
</feature>
<feature type="compositionally biased region" description="Basic and acidic residues" evidence="3">
    <location>
        <begin position="509"/>
        <end position="525"/>
    </location>
</feature>
<dbReference type="Gene3D" id="2.30.29.30">
    <property type="entry name" value="Pleckstrin-homology domain (PH domain)/Phosphotyrosine-binding domain (PTB)"/>
    <property type="match status" value="1"/>
</dbReference>
<feature type="region of interest" description="Disordered" evidence="3">
    <location>
        <begin position="441"/>
        <end position="650"/>
    </location>
</feature>
<evidence type="ECO:0000259" key="4">
    <source>
        <dbReference type="PROSITE" id="PS50003"/>
    </source>
</evidence>
<evidence type="ECO:0000256" key="1">
    <source>
        <dbReference type="ARBA" id="ARBA00022618"/>
    </source>
</evidence>
<dbReference type="InterPro" id="IPR052007">
    <property type="entry name" value="Bud4"/>
</dbReference>
<feature type="compositionally biased region" description="Basic and acidic residues" evidence="3">
    <location>
        <begin position="350"/>
        <end position="359"/>
    </location>
</feature>
<evidence type="ECO:0000256" key="3">
    <source>
        <dbReference type="SAM" id="MobiDB-lite"/>
    </source>
</evidence>
<feature type="compositionally biased region" description="Polar residues" evidence="3">
    <location>
        <begin position="192"/>
        <end position="211"/>
    </location>
</feature>
<feature type="region of interest" description="Disordered" evidence="3">
    <location>
        <begin position="900"/>
        <end position="1052"/>
    </location>
</feature>
<feature type="compositionally biased region" description="Low complexity" evidence="3">
    <location>
        <begin position="253"/>
        <end position="281"/>
    </location>
</feature>
<dbReference type="EMBL" id="CAJMWZ010002532">
    <property type="protein sequence ID" value="CAE6457593.1"/>
    <property type="molecule type" value="Genomic_DNA"/>
</dbReference>
<dbReference type="SMART" id="SM00233">
    <property type="entry name" value="PH"/>
    <property type="match status" value="1"/>
</dbReference>
<feature type="compositionally biased region" description="Pro residues" evidence="3">
    <location>
        <begin position="1144"/>
        <end position="1153"/>
    </location>
</feature>
<dbReference type="Pfam" id="PF00169">
    <property type="entry name" value="PH"/>
    <property type="match status" value="1"/>
</dbReference>
<dbReference type="GO" id="GO:0051301">
    <property type="term" value="P:cell division"/>
    <property type="evidence" value="ECO:0007669"/>
    <property type="project" value="UniProtKB-KW"/>
</dbReference>
<feature type="compositionally biased region" description="Basic and acidic residues" evidence="3">
    <location>
        <begin position="716"/>
        <end position="742"/>
    </location>
</feature>
<keyword evidence="1" id="KW-0132">Cell division</keyword>
<feature type="region of interest" description="Disordered" evidence="3">
    <location>
        <begin position="688"/>
        <end position="743"/>
    </location>
</feature>
<sequence length="1874" mass="203421">MRTNSLVKNSPFLNGAEPIGPTHRPAPSGFNVYRNGPAPPSARSSLHISMPSSSEETTERTPSLSNRQPSSKIPAPSRDSSTSSRGMTPEPEPELEPERAPTPPPPPPPKAPLSTRLAAIAARAKSPPPSTPARSTIAEPPTPDISISTPPTIHTFPLELPETPGSESIYRTPLSLSPALPDAESTPVKADTSASSLIIHTDIPESTTRSGTNTPTSPTKSPRRSSANAPSPTRSSLVSKRLLGPRSSPSPRTSMVSTGTDTSGVSRTSSGRLLSRRGSTVARKNSRVARKPSAGKYISLARRSSRRTRKKVTFDERCDVLEYDIGAGIDGEVWSEDEDGEGEWETEEVEGNKGSRQEGSRYTSVSPPPESKRYASPPVETNRRPSLDGSHRFDSPPIDPRRFPNPQMVPMWNNPVAWMNMNPMMVGMPYGMQGMSPGMMPNMPPNGSTPPMGSSSSMPNMHPSSMPNMPPIPSSSSIPLPSTNKYANLGVGASDNSQDYGHGRQSGLGKRDSNGPRDSAGRRDSTSTTGLPKHRDSLTGIAARRDSNISTSSLTRRDSGGKFGPNASPSRIPARASLLRHSVTGIGTRPGVGARPRVPGRTAGEGSRDSFSRIDLGKAGSDSDRAGSGTDTGSKTATDSVTRATRKAVNYGQEPGVSLLRSMSGSLSGRGSGSNLDLVDSFGSIARTPDLNSYGGGSGKLVVANPEAEDEPEDREEGKVRSGEKDGTHAREDETRQTEHTRSLSGVVVHTSGAGVIVQHTGGSGLGVVVQHSGNGMVDGVYSNRQSADVPSNGDLSIDGVAVHHSGHSAVRIYDERLPDISAGDISLAAGMSFASLVSFDSIISRSGRIDESAFGEHSRIEEEDEQEDSDVVGGRILNGLDVSEEIVVKTEDVSFDLGSAHEEDEIRPSSPVLKPDTSFEFKPEASLESKPSPTPEPRIKSSRSSSASPTKRAEGLPIPPTHSLRHLSPGLGLVPRQIEPQFTGGSTNGRSPRISRDEVLRKLMDRRSVGSVTPTGRASPRVSGQASPRSGDVSPTKEARSRAPRMSGARLEIERLMAGVARGFADNSGEGSSLGFNPGDESTSLPHRRNDPASQSRSSLPYRRDDREEPETVQEEEEEQEPEQKPVPVPEPEPEHESEPEPEPAPIPPPSPIRARRLQMRSTNSASGETETETEEAITPPLGRSYASGSSTQRASEIPQRLSTLDPGRASTIMNEAVSRPTSYMSVSSSTSSKPELSGRERIRAHEEMILAKRRELRGGPSRVNRRRSKSTSETGPTFYLDEQPVLNVAVDSEELALEESFDLQLRKIYGGDEERTYHLREAGRMIHADDKVAHHRRAGDVDNGKAWRTVRRPSDMNEYAKEIQEIRAQSGSTKAHGKVFVKVRCLQKLCIPIPQKPTYFTCTLNNGIHFVTTPECLLEPNAMIDQEFELIEHGKLAFSLTIKIRKDSHIVDQIRTMSSPSPQQFMPTPPPRPSGFRSLFSSTPKNKPKQALLRRPMPVVEDHLVRYMKADGAVGRAYINFKDIVKRCDTRLFETSYPLIGEWSEDSVRGGGAGAPSSMMSTHTSQRPIGELVLHIFRLPPLPGVPQDTLPQSLEECHRGLSAVAWHKKIYYQGLLTQNGGDITSWRRRQFRIIGANLIAYNDVTGKAIATISLKQALAIEDDQNPLPLDAVPGRRGRDESDAYFSDNRCFRLLFDNDEDIAFYADSDEERAEWLRILRALVGNIPPHPLWAELVWQRHEQAAAAQAQAHEQAQQAQQTQQAEAQQAERAQPQPQPQLQPQPQPSPQPQPMQPPAHQGHSQPQQSPRAPTQYPPAQYGPPHRAQSPIPQMWQPRGHSLSPAPTQHGRPPRLPSKAMPPPPAPLPIPRSQAWR</sequence>
<feature type="compositionally biased region" description="Acidic residues" evidence="3">
    <location>
        <begin position="1109"/>
        <end position="1122"/>
    </location>
</feature>